<dbReference type="CDD" id="cd00165">
    <property type="entry name" value="S4"/>
    <property type="match status" value="1"/>
</dbReference>
<accession>A0A4Z0R0X4</accession>
<comment type="caution">
    <text evidence="8">The sequence shown here is derived from an EMBL/GenBank/DDBJ whole genome shotgun (WGS) entry which is preliminary data.</text>
</comment>
<dbReference type="PROSITE" id="PS50889">
    <property type="entry name" value="S4"/>
    <property type="match status" value="1"/>
</dbReference>
<keyword evidence="3 6" id="KW-0413">Isomerase</keyword>
<evidence type="ECO:0000256" key="3">
    <source>
        <dbReference type="ARBA" id="ARBA00023235"/>
    </source>
</evidence>
<reference evidence="8 9" key="1">
    <citation type="submission" date="2019-03" db="EMBL/GenBank/DDBJ databases">
        <title>Draft Genome Sequence of Desulfosporosinus fructosivorans Strain 63.6F, Isolated from Marine Sediment in the Baltic Sea.</title>
        <authorList>
            <person name="Hausmann B."/>
            <person name="Vandieken V."/>
            <person name="Pjevac P."/>
            <person name="Schreck K."/>
            <person name="Herbold C.W."/>
            <person name="Loy A."/>
        </authorList>
    </citation>
    <scope>NUCLEOTIDE SEQUENCE [LARGE SCALE GENOMIC DNA]</scope>
    <source>
        <strain evidence="8 9">63.6F</strain>
    </source>
</reference>
<comment type="catalytic activity">
    <reaction evidence="1 6">
        <text>a uridine in RNA = a pseudouridine in RNA</text>
        <dbReference type="Rhea" id="RHEA:48348"/>
        <dbReference type="Rhea" id="RHEA-COMP:12068"/>
        <dbReference type="Rhea" id="RHEA-COMP:12069"/>
        <dbReference type="ChEBI" id="CHEBI:65314"/>
        <dbReference type="ChEBI" id="CHEBI:65315"/>
    </reaction>
</comment>
<dbReference type="CDD" id="cd02869">
    <property type="entry name" value="PseudoU_synth_RluA_like"/>
    <property type="match status" value="1"/>
</dbReference>
<dbReference type="Pfam" id="PF00849">
    <property type="entry name" value="PseudoU_synth_2"/>
    <property type="match status" value="1"/>
</dbReference>
<evidence type="ECO:0000259" key="7">
    <source>
        <dbReference type="Pfam" id="PF00849"/>
    </source>
</evidence>
<dbReference type="Gene3D" id="3.10.290.10">
    <property type="entry name" value="RNA-binding S4 domain"/>
    <property type="match status" value="1"/>
</dbReference>
<evidence type="ECO:0000256" key="4">
    <source>
        <dbReference type="PIRSR" id="PIRSR606225-1"/>
    </source>
</evidence>
<dbReference type="GO" id="GO:0140098">
    <property type="term" value="F:catalytic activity, acting on RNA"/>
    <property type="evidence" value="ECO:0007669"/>
    <property type="project" value="UniProtKB-ARBA"/>
</dbReference>
<dbReference type="SUPFAM" id="SSF55174">
    <property type="entry name" value="Alpha-L RNA-binding motif"/>
    <property type="match status" value="1"/>
</dbReference>
<sequence>MHTPSNKLITKTGKERQSHLEVTEAAELMKFLIGAIPSKSRSDIKSLLAHHQISVGNEVITQYNYPLEIGQQVVVNWTKVLIEKQPEGLNIVFEDLHIIIIEKQAGLLSIATATEKEQTAYSILSEHVKKRDPKNKIFVLHRLDRETSGVMMFAKSEKVQQLLQNAWKEVVLERSYVAVVEGLVTKEQGTITSWLTESKAFIMYSSRTPNAGQKAVTHYQVLQKNKNYSLLEVKLETGRKNQIRVHMKEIGHSVIGDKKYGATKHPIGRLGLHARVLAFKHPITGEDIRYETDIPKEFLNLFSQ</sequence>
<evidence type="ECO:0000256" key="6">
    <source>
        <dbReference type="RuleBase" id="RU362028"/>
    </source>
</evidence>
<dbReference type="RefSeq" id="WP_135551075.1">
    <property type="nucleotide sequence ID" value="NZ_SPQQ01000010.1"/>
</dbReference>
<dbReference type="PROSITE" id="PS01129">
    <property type="entry name" value="PSI_RLU"/>
    <property type="match status" value="1"/>
</dbReference>
<dbReference type="SUPFAM" id="SSF55120">
    <property type="entry name" value="Pseudouridine synthase"/>
    <property type="match status" value="1"/>
</dbReference>
<evidence type="ECO:0000256" key="5">
    <source>
        <dbReference type="PROSITE-ProRule" id="PRU00182"/>
    </source>
</evidence>
<evidence type="ECO:0000256" key="1">
    <source>
        <dbReference type="ARBA" id="ARBA00000073"/>
    </source>
</evidence>
<dbReference type="InterPro" id="IPR050188">
    <property type="entry name" value="RluA_PseudoU_synthase"/>
</dbReference>
<organism evidence="8 9">
    <name type="scientific">Desulfosporosinus fructosivorans</name>
    <dbReference type="NCBI Taxonomy" id="2018669"/>
    <lineage>
        <taxon>Bacteria</taxon>
        <taxon>Bacillati</taxon>
        <taxon>Bacillota</taxon>
        <taxon>Clostridia</taxon>
        <taxon>Eubacteriales</taxon>
        <taxon>Desulfitobacteriaceae</taxon>
        <taxon>Desulfosporosinus</taxon>
    </lineage>
</organism>
<proteinExistence type="inferred from homology"/>
<dbReference type="InterPro" id="IPR006145">
    <property type="entry name" value="PsdUridine_synth_RsuA/RluA"/>
</dbReference>
<dbReference type="PANTHER" id="PTHR21600:SF44">
    <property type="entry name" value="RIBOSOMAL LARGE SUBUNIT PSEUDOURIDINE SYNTHASE D"/>
    <property type="match status" value="1"/>
</dbReference>
<dbReference type="InterPro" id="IPR020103">
    <property type="entry name" value="PsdUridine_synth_cat_dom_sf"/>
</dbReference>
<keyword evidence="5" id="KW-0694">RNA-binding</keyword>
<evidence type="ECO:0000256" key="2">
    <source>
        <dbReference type="ARBA" id="ARBA00010876"/>
    </source>
</evidence>
<dbReference type="Gene3D" id="3.30.2350.10">
    <property type="entry name" value="Pseudouridine synthase"/>
    <property type="match status" value="1"/>
</dbReference>
<comment type="function">
    <text evidence="6">Responsible for synthesis of pseudouridine from uracil.</text>
</comment>
<feature type="domain" description="Pseudouridine synthase RsuA/RluA-like" evidence="7">
    <location>
        <begin position="97"/>
        <end position="248"/>
    </location>
</feature>
<dbReference type="GO" id="GO:0003723">
    <property type="term" value="F:RNA binding"/>
    <property type="evidence" value="ECO:0007669"/>
    <property type="project" value="UniProtKB-KW"/>
</dbReference>
<dbReference type="InterPro" id="IPR006224">
    <property type="entry name" value="PsdUridine_synth_RluA-like_CS"/>
</dbReference>
<dbReference type="GO" id="GO:0009982">
    <property type="term" value="F:pseudouridine synthase activity"/>
    <property type="evidence" value="ECO:0007669"/>
    <property type="project" value="InterPro"/>
</dbReference>
<dbReference type="EC" id="5.4.99.-" evidence="6"/>
<feature type="active site" evidence="4">
    <location>
        <position position="144"/>
    </location>
</feature>
<dbReference type="AlphaFoldDB" id="A0A4Z0R0X4"/>
<dbReference type="InterPro" id="IPR006225">
    <property type="entry name" value="PsdUridine_synth_RluC/D"/>
</dbReference>
<name>A0A4Z0R0X4_9FIRM</name>
<dbReference type="GO" id="GO:0000455">
    <property type="term" value="P:enzyme-directed rRNA pseudouridine synthesis"/>
    <property type="evidence" value="ECO:0007669"/>
    <property type="project" value="TreeGrafter"/>
</dbReference>
<dbReference type="InterPro" id="IPR036986">
    <property type="entry name" value="S4_RNA-bd_sf"/>
</dbReference>
<dbReference type="EMBL" id="SPQQ01000010">
    <property type="protein sequence ID" value="TGE36005.1"/>
    <property type="molecule type" value="Genomic_DNA"/>
</dbReference>
<comment type="similarity">
    <text evidence="2 6">Belongs to the pseudouridine synthase RluA family.</text>
</comment>
<evidence type="ECO:0000313" key="9">
    <source>
        <dbReference type="Proteomes" id="UP000298460"/>
    </source>
</evidence>
<evidence type="ECO:0000313" key="8">
    <source>
        <dbReference type="EMBL" id="TGE36005.1"/>
    </source>
</evidence>
<protein>
    <recommendedName>
        <fullName evidence="6">Pseudouridine synthase</fullName>
        <ecNumber evidence="6">5.4.99.-</ecNumber>
    </recommendedName>
</protein>
<dbReference type="Proteomes" id="UP000298460">
    <property type="component" value="Unassembled WGS sequence"/>
</dbReference>
<keyword evidence="9" id="KW-1185">Reference proteome</keyword>
<dbReference type="OrthoDB" id="9807829at2"/>
<gene>
    <name evidence="8" type="ORF">E4K67_23120</name>
</gene>
<dbReference type="NCBIfam" id="TIGR00005">
    <property type="entry name" value="rluA_subfam"/>
    <property type="match status" value="1"/>
</dbReference>
<dbReference type="PANTHER" id="PTHR21600">
    <property type="entry name" value="MITOCHONDRIAL RNA PSEUDOURIDINE SYNTHASE"/>
    <property type="match status" value="1"/>
</dbReference>